<keyword evidence="3" id="KW-1185">Reference proteome</keyword>
<organism evidence="2 3">
    <name type="scientific">Adineta steineri</name>
    <dbReference type="NCBI Taxonomy" id="433720"/>
    <lineage>
        <taxon>Eukaryota</taxon>
        <taxon>Metazoa</taxon>
        <taxon>Spiralia</taxon>
        <taxon>Gnathifera</taxon>
        <taxon>Rotifera</taxon>
        <taxon>Eurotatoria</taxon>
        <taxon>Bdelloidea</taxon>
        <taxon>Adinetida</taxon>
        <taxon>Adinetidae</taxon>
        <taxon>Adineta</taxon>
    </lineage>
</organism>
<comment type="caution">
    <text evidence="2">The sequence shown here is derived from an EMBL/GenBank/DDBJ whole genome shotgun (WGS) entry which is preliminary data.</text>
</comment>
<dbReference type="Proteomes" id="UP000663832">
    <property type="component" value="Unassembled WGS sequence"/>
</dbReference>
<feature type="region of interest" description="Disordered" evidence="1">
    <location>
        <begin position="244"/>
        <end position="334"/>
    </location>
</feature>
<sequence length="354" mass="40172">MASGGGDGRSSRYGSSSSMYRGDDDNDYSSRGSNNSFYGSQNSLNHDMTHDVVADFKKFVQNKIDQRQPISQPIMELEIAKIRRKRNPNRYELEQWKQQLPYEIKNCSDSILRVSMAYGDNPNQIKSVIQSKMNEINSNVDPIETSLENIAEPLRKLRSELERTPLTNVFRAVHNINRHGNNRGERLFLSEAYHFAPGLNRYTYDDAHNAVEAISRKKFESDKSDHLLSIIKTCKDVDDIYQYIEKISPPPPPPPPAPAPPSARPQPTTTPPPPRSTNVVGPQNTTPSPSNTNPYGNFYFKPLENPYKTSPQTPGRSSRQSGSTSRDERSESKYKFIINNNFIEYLGPLERDLD</sequence>
<protein>
    <submittedName>
        <fullName evidence="2">Uncharacterized protein</fullName>
    </submittedName>
</protein>
<gene>
    <name evidence="2" type="ORF">QVE165_LOCUS19193</name>
</gene>
<proteinExistence type="predicted"/>
<evidence type="ECO:0000313" key="2">
    <source>
        <dbReference type="EMBL" id="CAF1080412.1"/>
    </source>
</evidence>
<feature type="compositionally biased region" description="Low complexity" evidence="1">
    <location>
        <begin position="312"/>
        <end position="324"/>
    </location>
</feature>
<feature type="compositionally biased region" description="Pro residues" evidence="1">
    <location>
        <begin position="248"/>
        <end position="275"/>
    </location>
</feature>
<reference evidence="2" key="1">
    <citation type="submission" date="2021-02" db="EMBL/GenBank/DDBJ databases">
        <authorList>
            <person name="Nowell W R."/>
        </authorList>
    </citation>
    <scope>NUCLEOTIDE SEQUENCE</scope>
</reference>
<feature type="compositionally biased region" description="Polar residues" evidence="1">
    <location>
        <begin position="29"/>
        <end position="43"/>
    </location>
</feature>
<dbReference type="OrthoDB" id="10059117at2759"/>
<evidence type="ECO:0000313" key="3">
    <source>
        <dbReference type="Proteomes" id="UP000663832"/>
    </source>
</evidence>
<feature type="compositionally biased region" description="Low complexity" evidence="1">
    <location>
        <begin position="11"/>
        <end position="20"/>
    </location>
</feature>
<feature type="compositionally biased region" description="Polar residues" evidence="1">
    <location>
        <begin position="277"/>
        <end position="295"/>
    </location>
</feature>
<feature type="compositionally biased region" description="Basic and acidic residues" evidence="1">
    <location>
        <begin position="325"/>
        <end position="334"/>
    </location>
</feature>
<name>A0A814MJY7_9BILA</name>
<dbReference type="AlphaFoldDB" id="A0A814MJY7"/>
<dbReference type="EMBL" id="CAJNOM010000116">
    <property type="protein sequence ID" value="CAF1080412.1"/>
    <property type="molecule type" value="Genomic_DNA"/>
</dbReference>
<evidence type="ECO:0000256" key="1">
    <source>
        <dbReference type="SAM" id="MobiDB-lite"/>
    </source>
</evidence>
<feature type="region of interest" description="Disordered" evidence="1">
    <location>
        <begin position="1"/>
        <end position="43"/>
    </location>
</feature>
<accession>A0A814MJY7</accession>